<feature type="non-terminal residue" evidence="1">
    <location>
        <position position="1"/>
    </location>
</feature>
<proteinExistence type="predicted"/>
<organism evidence="1 2">
    <name type="scientific">Shewanella electrica</name>
    <dbReference type="NCBI Taxonomy" id="515560"/>
    <lineage>
        <taxon>Bacteria</taxon>
        <taxon>Pseudomonadati</taxon>
        <taxon>Pseudomonadota</taxon>
        <taxon>Gammaproteobacteria</taxon>
        <taxon>Alteromonadales</taxon>
        <taxon>Shewanellaceae</taxon>
        <taxon>Shewanella</taxon>
    </lineage>
</organism>
<keyword evidence="2" id="KW-1185">Reference proteome</keyword>
<dbReference type="InterPro" id="IPR043128">
    <property type="entry name" value="Rev_trsase/Diguanyl_cyclase"/>
</dbReference>
<dbReference type="EMBL" id="JAKOGG010000622">
    <property type="protein sequence ID" value="MCS4559028.1"/>
    <property type="molecule type" value="Genomic_DNA"/>
</dbReference>
<dbReference type="PANTHER" id="PTHR33064:SF39">
    <property type="match status" value="1"/>
</dbReference>
<sequence length="82" mass="9525">ANFSKCEFWLDEVLYLGHIISAKGIDVNPEKVSAIVNWEPPQNVKQLRSFLGLASYCRRFLENFLKIAKPLSNLLQKHFKYV</sequence>
<dbReference type="InterPro" id="IPR051320">
    <property type="entry name" value="Viral_Replic_Matur_Polypro"/>
</dbReference>
<evidence type="ECO:0000313" key="2">
    <source>
        <dbReference type="Proteomes" id="UP001201549"/>
    </source>
</evidence>
<evidence type="ECO:0008006" key="3">
    <source>
        <dbReference type="Google" id="ProtNLM"/>
    </source>
</evidence>
<gene>
    <name evidence="1" type="ORF">L9G74_21655</name>
</gene>
<name>A0ABT2FS13_9GAMM</name>
<evidence type="ECO:0000313" key="1">
    <source>
        <dbReference type="EMBL" id="MCS4559028.1"/>
    </source>
</evidence>
<dbReference type="Gene3D" id="3.30.70.270">
    <property type="match status" value="2"/>
</dbReference>
<dbReference type="Proteomes" id="UP001201549">
    <property type="component" value="Unassembled WGS sequence"/>
</dbReference>
<accession>A0ABT2FS13</accession>
<protein>
    <recommendedName>
        <fullName evidence="3">Reverse transcriptase</fullName>
    </recommendedName>
</protein>
<comment type="caution">
    <text evidence="1">The sequence shown here is derived from an EMBL/GenBank/DDBJ whole genome shotgun (WGS) entry which is preliminary data.</text>
</comment>
<dbReference type="SUPFAM" id="SSF56672">
    <property type="entry name" value="DNA/RNA polymerases"/>
    <property type="match status" value="1"/>
</dbReference>
<dbReference type="PANTHER" id="PTHR33064">
    <property type="entry name" value="POL PROTEIN"/>
    <property type="match status" value="1"/>
</dbReference>
<reference evidence="2" key="1">
    <citation type="submission" date="2023-07" db="EMBL/GenBank/DDBJ databases">
        <title>Shewanella mangrovi sp. nov., an acetaldehyde- degrading bacterium isolated from mangrove sediment.</title>
        <authorList>
            <person name="Liu Y."/>
        </authorList>
    </citation>
    <scope>NUCLEOTIDE SEQUENCE [LARGE SCALE GENOMIC DNA]</scope>
    <source>
        <strain evidence="2">C32</strain>
    </source>
</reference>
<feature type="non-terminal residue" evidence="1">
    <location>
        <position position="82"/>
    </location>
</feature>
<dbReference type="InterPro" id="IPR043502">
    <property type="entry name" value="DNA/RNA_pol_sf"/>
</dbReference>